<reference evidence="2 3" key="1">
    <citation type="submission" date="2022-04" db="EMBL/GenBank/DDBJ databases">
        <title>Positive selection, recombination, and allopatry shape intraspecific diversity of widespread and dominant cyanobacteria.</title>
        <authorList>
            <person name="Wei J."/>
            <person name="Shu W."/>
            <person name="Hu C."/>
        </authorList>
    </citation>
    <scope>NUCLEOTIDE SEQUENCE [LARGE SCALE GENOMIC DNA]</scope>
    <source>
        <strain evidence="2 3">GB2-A4</strain>
    </source>
</reference>
<proteinExistence type="predicted"/>
<dbReference type="SUPFAM" id="SSF110849">
    <property type="entry name" value="ParB/Sulfiredoxin"/>
    <property type="match status" value="1"/>
</dbReference>
<accession>A0ABV0JFJ7</accession>
<gene>
    <name evidence="2" type="ORF">NC998_26060</name>
</gene>
<dbReference type="Gene3D" id="3.90.1530.10">
    <property type="entry name" value="Conserved hypothetical protein from pyrococcus furiosus pfu- 392566-001, ParB domain"/>
    <property type="match status" value="1"/>
</dbReference>
<dbReference type="PANTHER" id="PTHR33375:SF1">
    <property type="entry name" value="CHROMOSOME-PARTITIONING PROTEIN PARB-RELATED"/>
    <property type="match status" value="1"/>
</dbReference>
<dbReference type="EMBL" id="JAMPKM010000034">
    <property type="protein sequence ID" value="MEP0820562.1"/>
    <property type="molecule type" value="Genomic_DNA"/>
</dbReference>
<dbReference type="InterPro" id="IPR003115">
    <property type="entry name" value="ParB_N"/>
</dbReference>
<protein>
    <submittedName>
        <fullName evidence="2">ParB/RepB/Spo0J family partition protein</fullName>
    </submittedName>
</protein>
<keyword evidence="3" id="KW-1185">Reference proteome</keyword>
<dbReference type="PANTHER" id="PTHR33375">
    <property type="entry name" value="CHROMOSOME-PARTITIONING PROTEIN PARB-RELATED"/>
    <property type="match status" value="1"/>
</dbReference>
<organism evidence="2 3">
    <name type="scientific">Trichocoleus desertorum GB2-A4</name>
    <dbReference type="NCBI Taxonomy" id="2933944"/>
    <lineage>
        <taxon>Bacteria</taxon>
        <taxon>Bacillati</taxon>
        <taxon>Cyanobacteriota</taxon>
        <taxon>Cyanophyceae</taxon>
        <taxon>Leptolyngbyales</taxon>
        <taxon>Trichocoleusaceae</taxon>
        <taxon>Trichocoleus</taxon>
    </lineage>
</organism>
<comment type="caution">
    <text evidence="2">The sequence shown here is derived from an EMBL/GenBank/DDBJ whole genome shotgun (WGS) entry which is preliminary data.</text>
</comment>
<name>A0ABV0JFJ7_9CYAN</name>
<feature type="domain" description="ParB-like N-terminal" evidence="1">
    <location>
        <begin position="41"/>
        <end position="114"/>
    </location>
</feature>
<dbReference type="RefSeq" id="WP_190442025.1">
    <property type="nucleotide sequence ID" value="NZ_JAMPKM010000034.1"/>
</dbReference>
<dbReference type="Pfam" id="PF02195">
    <property type="entry name" value="ParB_N"/>
    <property type="match status" value="1"/>
</dbReference>
<evidence type="ECO:0000313" key="2">
    <source>
        <dbReference type="EMBL" id="MEP0820562.1"/>
    </source>
</evidence>
<dbReference type="InterPro" id="IPR050336">
    <property type="entry name" value="Chromosome_partition/occlusion"/>
</dbReference>
<sequence length="248" mass="28011">MPPRKKAKTDVWGAAQDAAIRLHGQDVQVSEQVERERAQRTALSLEQIQDRASDTRQLRQDHVEQLAESIAVLGLLEPLVVDNQGRLLAGGHRKAAIFHVKESQSKAYQQNFPDDIVPVRMLAFNADDDPEKALQVEISENEKRRDYNPAEVRALADRPRSAGYADTPGRRSKDEKRLRPALEIIIGKSLRSVRRYLTEEKTALRRAKVALEQWIAAVENEETTAVERQLSKKLPSLLTLIDKAVKNS</sequence>
<evidence type="ECO:0000259" key="1">
    <source>
        <dbReference type="Pfam" id="PF02195"/>
    </source>
</evidence>
<dbReference type="Proteomes" id="UP001464891">
    <property type="component" value="Unassembled WGS sequence"/>
</dbReference>
<evidence type="ECO:0000313" key="3">
    <source>
        <dbReference type="Proteomes" id="UP001464891"/>
    </source>
</evidence>
<dbReference type="InterPro" id="IPR036086">
    <property type="entry name" value="ParB/Sulfiredoxin_sf"/>
</dbReference>